<accession>A0A9W8L9W3</accession>
<sequence length="95" mass="10408">MPPRRNPALQQPPTDDDDLFESGGGNAQESDAAETDAAETDAISADEDGDNEQDNLANQAAPIQFTQRFDILAFMNLMQLLIGTFSIACVNYRTW</sequence>
<feature type="compositionally biased region" description="Acidic residues" evidence="1">
    <location>
        <begin position="31"/>
        <end position="53"/>
    </location>
</feature>
<feature type="region of interest" description="Disordered" evidence="1">
    <location>
        <begin position="1"/>
        <end position="58"/>
    </location>
</feature>
<name>A0A9W8L9W3_9FUNG</name>
<proteinExistence type="predicted"/>
<evidence type="ECO:0000313" key="3">
    <source>
        <dbReference type="EMBL" id="KAJ2753780.1"/>
    </source>
</evidence>
<organism evidence="3 4">
    <name type="scientific">Coemansia pectinata</name>
    <dbReference type="NCBI Taxonomy" id="1052879"/>
    <lineage>
        <taxon>Eukaryota</taxon>
        <taxon>Fungi</taxon>
        <taxon>Fungi incertae sedis</taxon>
        <taxon>Zoopagomycota</taxon>
        <taxon>Kickxellomycotina</taxon>
        <taxon>Kickxellomycetes</taxon>
        <taxon>Kickxellales</taxon>
        <taxon>Kickxellaceae</taxon>
        <taxon>Coemansia</taxon>
    </lineage>
</organism>
<evidence type="ECO:0000313" key="4">
    <source>
        <dbReference type="Proteomes" id="UP001140011"/>
    </source>
</evidence>
<dbReference type="EMBL" id="JANBUH010000162">
    <property type="protein sequence ID" value="KAJ2753780.1"/>
    <property type="molecule type" value="Genomic_DNA"/>
</dbReference>
<feature type="transmembrane region" description="Helical" evidence="2">
    <location>
        <begin position="71"/>
        <end position="92"/>
    </location>
</feature>
<gene>
    <name evidence="3" type="ORF">GGI19_002878</name>
</gene>
<comment type="caution">
    <text evidence="3">The sequence shown here is derived from an EMBL/GenBank/DDBJ whole genome shotgun (WGS) entry which is preliminary data.</text>
</comment>
<dbReference type="Proteomes" id="UP001140011">
    <property type="component" value="Unassembled WGS sequence"/>
</dbReference>
<keyword evidence="4" id="KW-1185">Reference proteome</keyword>
<keyword evidence="2" id="KW-1133">Transmembrane helix</keyword>
<protein>
    <submittedName>
        <fullName evidence="3">Uncharacterized protein</fullName>
    </submittedName>
</protein>
<keyword evidence="2" id="KW-0812">Transmembrane</keyword>
<dbReference type="AlphaFoldDB" id="A0A9W8L9W3"/>
<evidence type="ECO:0000256" key="1">
    <source>
        <dbReference type="SAM" id="MobiDB-lite"/>
    </source>
</evidence>
<evidence type="ECO:0000256" key="2">
    <source>
        <dbReference type="SAM" id="Phobius"/>
    </source>
</evidence>
<keyword evidence="2" id="KW-0472">Membrane</keyword>
<reference evidence="3" key="1">
    <citation type="submission" date="2022-07" db="EMBL/GenBank/DDBJ databases">
        <title>Phylogenomic reconstructions and comparative analyses of Kickxellomycotina fungi.</title>
        <authorList>
            <person name="Reynolds N.K."/>
            <person name="Stajich J.E."/>
            <person name="Barry K."/>
            <person name="Grigoriev I.V."/>
            <person name="Crous P."/>
            <person name="Smith M.E."/>
        </authorList>
    </citation>
    <scope>NUCLEOTIDE SEQUENCE</scope>
    <source>
        <strain evidence="3">BCRC 34297</strain>
    </source>
</reference>